<dbReference type="PANTHER" id="PTHR36933:SF1">
    <property type="entry name" value="SLL0788 PROTEIN"/>
    <property type="match status" value="1"/>
</dbReference>
<proteinExistence type="predicted"/>
<dbReference type="InterPro" id="IPR005183">
    <property type="entry name" value="DUF305_CopM-like"/>
</dbReference>
<accession>A0AAE9Y6T1</accession>
<gene>
    <name evidence="2" type="ORF">PO878_04510</name>
</gene>
<dbReference type="Pfam" id="PF03713">
    <property type="entry name" value="DUF305"/>
    <property type="match status" value="1"/>
</dbReference>
<name>A0AAE9Y6T1_9ACTN</name>
<dbReference type="InterPro" id="IPR012347">
    <property type="entry name" value="Ferritin-like"/>
</dbReference>
<dbReference type="PANTHER" id="PTHR36933">
    <property type="entry name" value="SLL0788 PROTEIN"/>
    <property type="match status" value="1"/>
</dbReference>
<feature type="domain" description="DUF305" evidence="1">
    <location>
        <begin position="31"/>
        <end position="189"/>
    </location>
</feature>
<organism evidence="2 3">
    <name type="scientific">Iamia majanohamensis</name>
    <dbReference type="NCBI Taxonomy" id="467976"/>
    <lineage>
        <taxon>Bacteria</taxon>
        <taxon>Bacillati</taxon>
        <taxon>Actinomycetota</taxon>
        <taxon>Acidimicrobiia</taxon>
        <taxon>Acidimicrobiales</taxon>
        <taxon>Iamiaceae</taxon>
        <taxon>Iamia</taxon>
    </lineage>
</organism>
<evidence type="ECO:0000313" key="2">
    <source>
        <dbReference type="EMBL" id="WCO67985.1"/>
    </source>
</evidence>
<reference evidence="2" key="1">
    <citation type="submission" date="2023-01" db="EMBL/GenBank/DDBJ databases">
        <title>The diversity of Class Acidimicrobiia in South China Sea sediment environments and the proposal of Iamia marina sp. nov., a novel species of the genus Iamia.</title>
        <authorList>
            <person name="He Y."/>
            <person name="Tian X."/>
        </authorList>
    </citation>
    <scope>NUCLEOTIDE SEQUENCE</scope>
    <source>
        <strain evidence="2">DSM 19957</strain>
    </source>
</reference>
<sequence>MIAAASVCGVLVAAAIALVVGLSSDGPGEVEIGFARDMRTHHMQAVQMAGIIRDRSDDPRIVTLATDIELTQQAQMGQMRGWLDAWGDTPNGSGAPMAWIGGAADADMTMSSENPAMPGMATDAQIRELSTATGTDADLLFLRLMIEHHRGGVVMAQAARDGAEQPEVVALATSMVAAQQAEITAMEDLMKELT</sequence>
<dbReference type="KEGG" id="ima:PO878_04510"/>
<evidence type="ECO:0000313" key="3">
    <source>
        <dbReference type="Proteomes" id="UP001216390"/>
    </source>
</evidence>
<keyword evidence="3" id="KW-1185">Reference proteome</keyword>
<dbReference type="RefSeq" id="WP_272737502.1">
    <property type="nucleotide sequence ID" value="NZ_CP116942.1"/>
</dbReference>
<evidence type="ECO:0000259" key="1">
    <source>
        <dbReference type="Pfam" id="PF03713"/>
    </source>
</evidence>
<dbReference type="AlphaFoldDB" id="A0AAE9Y6T1"/>
<dbReference type="EMBL" id="CP116942">
    <property type="protein sequence ID" value="WCO67985.1"/>
    <property type="molecule type" value="Genomic_DNA"/>
</dbReference>
<dbReference type="Proteomes" id="UP001216390">
    <property type="component" value="Chromosome"/>
</dbReference>
<dbReference type="Gene3D" id="1.20.1260.10">
    <property type="match status" value="1"/>
</dbReference>
<protein>
    <submittedName>
        <fullName evidence="2">DUF305 domain-containing protein</fullName>
    </submittedName>
</protein>